<proteinExistence type="predicted"/>
<accession>A0A2R9SLA2</accession>
<comment type="caution">
    <text evidence="1">The sequence shown here is derived from an EMBL/GenBank/DDBJ whole genome shotgun (WGS) entry which is preliminary data.</text>
</comment>
<dbReference type="Proteomes" id="UP000003094">
    <property type="component" value="Unassembled WGS sequence"/>
</dbReference>
<evidence type="ECO:0000313" key="1">
    <source>
        <dbReference type="EMBL" id="EFU38137.1"/>
    </source>
</evidence>
<protein>
    <submittedName>
        <fullName evidence="1">Uncharacterized protein</fullName>
    </submittedName>
</protein>
<dbReference type="KEGG" id="pvo:PVOR_31544"/>
<sequence>MCRTYTDKPWVQDVALQTCGKGIPDRVDGTGEFRSKVLYIVCDCSLAHGTVRGPGHAWMAVDRRDVKKALTKGYGDQHAVFQIPG</sequence>
<keyword evidence="2" id="KW-1185">Reference proteome</keyword>
<name>A0A2R9SLA2_9BACL</name>
<dbReference type="AlphaFoldDB" id="A0A2R9SLA2"/>
<dbReference type="EMBL" id="ADHJ01000055">
    <property type="protein sequence ID" value="EFU38137.1"/>
    <property type="molecule type" value="Genomic_DNA"/>
</dbReference>
<evidence type="ECO:0000313" key="2">
    <source>
        <dbReference type="Proteomes" id="UP000003094"/>
    </source>
</evidence>
<organism evidence="1 2">
    <name type="scientific">Paenibacillus vortex V453</name>
    <dbReference type="NCBI Taxonomy" id="715225"/>
    <lineage>
        <taxon>Bacteria</taxon>
        <taxon>Bacillati</taxon>
        <taxon>Bacillota</taxon>
        <taxon>Bacilli</taxon>
        <taxon>Bacillales</taxon>
        <taxon>Paenibacillaceae</taxon>
        <taxon>Paenibacillus</taxon>
    </lineage>
</organism>
<gene>
    <name evidence="1" type="ORF">PVOR_31544</name>
</gene>
<reference evidence="1 2" key="1">
    <citation type="journal article" date="2010" name="BMC Genomics">
        <title>Genome sequence of the pattern forming Paenibacillus vortex bacterium reveals potential for thriving in complex environments.</title>
        <authorList>
            <person name="Sirota-Madi A."/>
            <person name="Olender T."/>
            <person name="Helman Y."/>
            <person name="Ingham C."/>
            <person name="Brainis I."/>
            <person name="Roth D."/>
            <person name="Hagi E."/>
            <person name="Brodsky L."/>
            <person name="Leshkowitz D."/>
            <person name="Galatenko V."/>
            <person name="Nikolaev V."/>
            <person name="Mugasimangalam R.C."/>
            <person name="Bransburg-Zabary S."/>
            <person name="Gutnick D.L."/>
            <person name="Lancet D."/>
            <person name="Ben-Jacob E."/>
        </authorList>
    </citation>
    <scope>NUCLEOTIDE SEQUENCE [LARGE SCALE GENOMIC DNA]</scope>
    <source>
        <strain evidence="1 2">V453</strain>
    </source>
</reference>